<comment type="caution">
    <text evidence="1">The sequence shown here is derived from an EMBL/GenBank/DDBJ whole genome shotgun (WGS) entry which is preliminary data.</text>
</comment>
<dbReference type="AlphaFoldDB" id="A0AA94EFN8"/>
<name>A0AA94EFN8_9GAMM</name>
<reference evidence="2" key="1">
    <citation type="journal article" date="2018" name="Front. Microbiol.">
        <title>Genome-Based Analysis Reveals the Taxonomy and Diversity of the Family Idiomarinaceae.</title>
        <authorList>
            <person name="Liu Y."/>
            <person name="Lai Q."/>
            <person name="Shao Z."/>
        </authorList>
    </citation>
    <scope>NUCLEOTIDE SEQUENCE [LARGE SCALE GENOMIC DNA]</scope>
    <source>
        <strain evidence="2">SN-14</strain>
    </source>
</reference>
<organism evidence="1 2">
    <name type="scientific">Idiomarina aquatica</name>
    <dbReference type="NCBI Taxonomy" id="1327752"/>
    <lineage>
        <taxon>Bacteria</taxon>
        <taxon>Pseudomonadati</taxon>
        <taxon>Pseudomonadota</taxon>
        <taxon>Gammaproteobacteria</taxon>
        <taxon>Alteromonadales</taxon>
        <taxon>Idiomarinaceae</taxon>
        <taxon>Idiomarina</taxon>
    </lineage>
</organism>
<dbReference type="Proteomes" id="UP000286680">
    <property type="component" value="Unassembled WGS sequence"/>
</dbReference>
<accession>A0AA94EFN8</accession>
<evidence type="ECO:0000313" key="1">
    <source>
        <dbReference type="EMBL" id="RUO44978.1"/>
    </source>
</evidence>
<sequence length="197" mass="21998">MNLFPDIEPTRSGFTISFATKPMLSPYNQVEEIWEEPGDKWHISLRWAFLTKAEGRRLRAHLLALRGHSGVTFIEDTAHSNEGSWNGTPVVHGSNQYGVQLTARGFAASQTVAKAGDRFQLGNRLHELTEDAVSNASGIVTLNFQPEIITIPLDGDFLNHNRPRVRAMLKDPDKLPSFSGTKAGFRNIQVDFQEALR</sequence>
<evidence type="ECO:0000313" key="2">
    <source>
        <dbReference type="Proteomes" id="UP000286680"/>
    </source>
</evidence>
<keyword evidence="2" id="KW-1185">Reference proteome</keyword>
<dbReference type="RefSeq" id="WP_126819356.1">
    <property type="nucleotide sequence ID" value="NZ_PIPS01000001.1"/>
</dbReference>
<proteinExistence type="predicted"/>
<gene>
    <name evidence="1" type="ORF">CWE23_02820</name>
</gene>
<dbReference type="EMBL" id="PIPS01000001">
    <property type="protein sequence ID" value="RUO44978.1"/>
    <property type="molecule type" value="Genomic_DNA"/>
</dbReference>
<protein>
    <submittedName>
        <fullName evidence="1">Uncharacterized protein</fullName>
    </submittedName>
</protein>